<evidence type="ECO:0000313" key="2">
    <source>
        <dbReference type="Proteomes" id="UP001501161"/>
    </source>
</evidence>
<dbReference type="RefSeq" id="WP_231252358.1">
    <property type="nucleotide sequence ID" value="NZ_BAAAMQ010000007.1"/>
</dbReference>
<dbReference type="SUPFAM" id="SSF109854">
    <property type="entry name" value="DinB/YfiT-like putative metalloenzymes"/>
    <property type="match status" value="1"/>
</dbReference>
<accession>A0ABP5IDF1</accession>
<sequence>MVMPLDQQERLALCDLLIKLGPEAPTLCEGWTTLDLVAHLVVRENHLRRVGGLTAREKELGFAGLVERLRSGPPLVWQIPGVRKLVNGLEFFIHHEDVRRANGLPPRNGPPELENLSWRLLGFLAWPAARRLRPFSLVLDSHEGRRRTFRPRRRRHVGRTAQ</sequence>
<dbReference type="InterPro" id="IPR017517">
    <property type="entry name" value="Maleyloyr_isom"/>
</dbReference>
<dbReference type="InterPro" id="IPR034660">
    <property type="entry name" value="DinB/YfiT-like"/>
</dbReference>
<evidence type="ECO:0008006" key="3">
    <source>
        <dbReference type="Google" id="ProtNLM"/>
    </source>
</evidence>
<proteinExistence type="predicted"/>
<gene>
    <name evidence="1" type="ORF">GCM10009726_07410</name>
</gene>
<keyword evidence="2" id="KW-1185">Reference proteome</keyword>
<name>A0ABP5IDF1_9ACTN</name>
<evidence type="ECO:0000313" key="1">
    <source>
        <dbReference type="EMBL" id="GAA2098464.1"/>
    </source>
</evidence>
<dbReference type="EMBL" id="BAAAMQ010000007">
    <property type="protein sequence ID" value="GAA2098464.1"/>
    <property type="molecule type" value="Genomic_DNA"/>
</dbReference>
<organism evidence="1 2">
    <name type="scientific">Nocardioides furvisabuli</name>
    <dbReference type="NCBI Taxonomy" id="375542"/>
    <lineage>
        <taxon>Bacteria</taxon>
        <taxon>Bacillati</taxon>
        <taxon>Actinomycetota</taxon>
        <taxon>Actinomycetes</taxon>
        <taxon>Propionibacteriales</taxon>
        <taxon>Nocardioidaceae</taxon>
        <taxon>Nocardioides</taxon>
    </lineage>
</organism>
<reference evidence="2" key="1">
    <citation type="journal article" date="2019" name="Int. J. Syst. Evol. Microbiol.">
        <title>The Global Catalogue of Microorganisms (GCM) 10K type strain sequencing project: providing services to taxonomists for standard genome sequencing and annotation.</title>
        <authorList>
            <consortium name="The Broad Institute Genomics Platform"/>
            <consortium name="The Broad Institute Genome Sequencing Center for Infectious Disease"/>
            <person name="Wu L."/>
            <person name="Ma J."/>
        </authorList>
    </citation>
    <scope>NUCLEOTIDE SEQUENCE [LARGE SCALE GENOMIC DNA]</scope>
    <source>
        <strain evidence="2">JCM 13813</strain>
    </source>
</reference>
<comment type="caution">
    <text evidence="1">The sequence shown here is derived from an EMBL/GenBank/DDBJ whole genome shotgun (WGS) entry which is preliminary data.</text>
</comment>
<protein>
    <recommendedName>
        <fullName evidence="3">TIGR03085 family protein</fullName>
    </recommendedName>
</protein>
<dbReference type="Proteomes" id="UP001501161">
    <property type="component" value="Unassembled WGS sequence"/>
</dbReference>
<dbReference type="NCBIfam" id="TIGR03083">
    <property type="entry name" value="maleylpyruvate isomerase family mycothiol-dependent enzyme"/>
    <property type="match status" value="1"/>
</dbReference>